<evidence type="ECO:0000313" key="5">
    <source>
        <dbReference type="EMBL" id="RDV06656.1"/>
    </source>
</evidence>
<dbReference type="OrthoDB" id="9800887at2"/>
<comment type="caution">
    <text evidence="5">The sequence shown here is derived from an EMBL/GenBank/DDBJ whole genome shotgun (WGS) entry which is preliminary data.</text>
</comment>
<feature type="domain" description="Intradiol ring-cleavage dioxygenases" evidence="4">
    <location>
        <begin position="104"/>
        <end position="132"/>
    </location>
</feature>
<dbReference type="InterPro" id="IPR015889">
    <property type="entry name" value="Intradiol_dOase_core"/>
</dbReference>
<dbReference type="PANTHER" id="PTHR33711">
    <property type="entry name" value="DIOXYGENASE, PUTATIVE (AFU_ORTHOLOGUE AFUA_2G02910)-RELATED"/>
    <property type="match status" value="1"/>
</dbReference>
<evidence type="ECO:0000256" key="1">
    <source>
        <dbReference type="ARBA" id="ARBA00007825"/>
    </source>
</evidence>
<dbReference type="Gene3D" id="2.60.130.10">
    <property type="entry name" value="Aromatic compound dioxygenase"/>
    <property type="match status" value="1"/>
</dbReference>
<keyword evidence="2" id="KW-0223">Dioxygenase</keyword>
<dbReference type="GO" id="GO:0008199">
    <property type="term" value="F:ferric iron binding"/>
    <property type="evidence" value="ECO:0007669"/>
    <property type="project" value="InterPro"/>
</dbReference>
<dbReference type="PROSITE" id="PS00083">
    <property type="entry name" value="INTRADIOL_DIOXYGENAS"/>
    <property type="match status" value="1"/>
</dbReference>
<protein>
    <recommendedName>
        <fullName evidence="4">Intradiol ring-cleavage dioxygenases domain-containing protein</fullName>
    </recommendedName>
</protein>
<dbReference type="AlphaFoldDB" id="A0A371BGD4"/>
<dbReference type="InterPro" id="IPR000627">
    <property type="entry name" value="Intradiol_dOase_C"/>
</dbReference>
<accession>A0A371BGD4</accession>
<organism evidence="5 6">
    <name type="scientific">Sphingorhabdus pulchriflava</name>
    <dbReference type="NCBI Taxonomy" id="2292257"/>
    <lineage>
        <taxon>Bacteria</taxon>
        <taxon>Pseudomonadati</taxon>
        <taxon>Pseudomonadota</taxon>
        <taxon>Alphaproteobacteria</taxon>
        <taxon>Sphingomonadales</taxon>
        <taxon>Sphingomonadaceae</taxon>
        <taxon>Sphingorhabdus</taxon>
    </lineage>
</organism>
<keyword evidence="6" id="KW-1185">Reference proteome</keyword>
<dbReference type="InterPro" id="IPR039387">
    <property type="entry name" value="3_4-PCD"/>
</dbReference>
<dbReference type="EMBL" id="QRGP01000001">
    <property type="protein sequence ID" value="RDV06656.1"/>
    <property type="molecule type" value="Genomic_DNA"/>
</dbReference>
<dbReference type="CDD" id="cd03459">
    <property type="entry name" value="3_4-PCD"/>
    <property type="match status" value="1"/>
</dbReference>
<reference evidence="6" key="1">
    <citation type="submission" date="2018-08" db="EMBL/GenBank/DDBJ databases">
        <authorList>
            <person name="Kim S.-J."/>
            <person name="Jung G.-Y."/>
        </authorList>
    </citation>
    <scope>NUCLEOTIDE SEQUENCE [LARGE SCALE GENOMIC DNA]</scope>
    <source>
        <strain evidence="6">GY_G</strain>
    </source>
</reference>
<evidence type="ECO:0000256" key="2">
    <source>
        <dbReference type="ARBA" id="ARBA00022964"/>
    </source>
</evidence>
<dbReference type="SUPFAM" id="SSF49482">
    <property type="entry name" value="Aromatic compound dioxygenase"/>
    <property type="match status" value="1"/>
</dbReference>
<dbReference type="GO" id="GO:0018578">
    <property type="term" value="F:protocatechuate 3,4-dioxygenase activity"/>
    <property type="evidence" value="ECO:0007669"/>
    <property type="project" value="InterPro"/>
</dbReference>
<dbReference type="Proteomes" id="UP000263833">
    <property type="component" value="Unassembled WGS sequence"/>
</dbReference>
<evidence type="ECO:0000313" key="6">
    <source>
        <dbReference type="Proteomes" id="UP000263833"/>
    </source>
</evidence>
<dbReference type="InterPro" id="IPR050770">
    <property type="entry name" value="Intradiol_RC_Dioxygenase"/>
</dbReference>
<name>A0A371BGD4_9SPHN</name>
<comment type="similarity">
    <text evidence="1">Belongs to the intradiol ring-cleavage dioxygenase family.</text>
</comment>
<keyword evidence="3" id="KW-0560">Oxidoreductase</keyword>
<dbReference type="Pfam" id="PF00775">
    <property type="entry name" value="Dioxygenase_C"/>
    <property type="match status" value="1"/>
</dbReference>
<evidence type="ECO:0000256" key="3">
    <source>
        <dbReference type="ARBA" id="ARBA00023002"/>
    </source>
</evidence>
<sequence>MAIPSRTGFPLRQVRFVLKPTRKRGEDIMEHRELNLSRRGFAGAALAAGALGAAGLKAADGHVALTPSSDMGPFYPIERIAEEDADLTWIKGHSQRALGNVIEVSGRVLDRHGNPVSGATLELWQCNSVGRYAHAADIATAPLDPNFQGFAAIRTGKAGEWHITTIKPSGYDSPIGKRTPHIHFDVRGKSHRLIAQMYFEDDHATNSTDELYKTLGRDALHSVAKLAAPTKYNWDIVLMDG</sequence>
<proteinExistence type="inferred from homology"/>
<evidence type="ECO:0000259" key="4">
    <source>
        <dbReference type="PROSITE" id="PS00083"/>
    </source>
</evidence>
<dbReference type="PANTHER" id="PTHR33711:SF10">
    <property type="entry name" value="INTRADIOL RING-CLEAVAGE DIOXYGENASES DOMAIN-CONTAINING PROTEIN"/>
    <property type="match status" value="1"/>
</dbReference>
<gene>
    <name evidence="5" type="ORF">DXH95_04365</name>
</gene>